<dbReference type="PROSITE" id="PS00614">
    <property type="entry name" value="IGPS"/>
    <property type="match status" value="1"/>
</dbReference>
<evidence type="ECO:0000313" key="11">
    <source>
        <dbReference type="EMBL" id="MCC2230558.1"/>
    </source>
</evidence>
<dbReference type="Proteomes" id="UP001198182">
    <property type="component" value="Unassembled WGS sequence"/>
</dbReference>
<keyword evidence="7 9" id="KW-0057">Aromatic amino acid biosynthesis</keyword>
<evidence type="ECO:0000256" key="8">
    <source>
        <dbReference type="ARBA" id="ARBA00023239"/>
    </source>
</evidence>
<evidence type="ECO:0000259" key="10">
    <source>
        <dbReference type="Pfam" id="PF00218"/>
    </source>
</evidence>
<dbReference type="Pfam" id="PF00218">
    <property type="entry name" value="IGPS"/>
    <property type="match status" value="1"/>
</dbReference>
<reference evidence="11" key="1">
    <citation type="submission" date="2021-10" db="EMBL/GenBank/DDBJ databases">
        <title>Anaerobic single-cell dispensing facilitates the cultivation of human gut bacteria.</title>
        <authorList>
            <person name="Afrizal A."/>
        </authorList>
    </citation>
    <scope>NUCLEOTIDE SEQUENCE</scope>
    <source>
        <strain evidence="11">CLA-AA-H215</strain>
    </source>
</reference>
<evidence type="ECO:0000256" key="2">
    <source>
        <dbReference type="ARBA" id="ARBA00004696"/>
    </source>
</evidence>
<dbReference type="PANTHER" id="PTHR22854:SF2">
    <property type="entry name" value="INDOLE-3-GLYCEROL-PHOSPHATE SYNTHASE"/>
    <property type="match status" value="1"/>
</dbReference>
<dbReference type="GO" id="GO:0000162">
    <property type="term" value="P:L-tryptophan biosynthetic process"/>
    <property type="evidence" value="ECO:0007669"/>
    <property type="project" value="UniProtKB-UniRule"/>
</dbReference>
<keyword evidence="12" id="KW-1185">Reference proteome</keyword>
<dbReference type="AlphaFoldDB" id="A0AAE3JEU3"/>
<proteinExistence type="inferred from homology"/>
<dbReference type="SUPFAM" id="SSF51366">
    <property type="entry name" value="Ribulose-phoshate binding barrel"/>
    <property type="match status" value="1"/>
</dbReference>
<comment type="similarity">
    <text evidence="3 9">Belongs to the TrpC family.</text>
</comment>
<dbReference type="InterPro" id="IPR011060">
    <property type="entry name" value="RibuloseP-bd_barrel"/>
</dbReference>
<comment type="catalytic activity">
    <reaction evidence="1 9">
        <text>1-(2-carboxyphenylamino)-1-deoxy-D-ribulose 5-phosphate + H(+) = (1S,2R)-1-C-(indol-3-yl)glycerol 3-phosphate + CO2 + H2O</text>
        <dbReference type="Rhea" id="RHEA:23476"/>
        <dbReference type="ChEBI" id="CHEBI:15377"/>
        <dbReference type="ChEBI" id="CHEBI:15378"/>
        <dbReference type="ChEBI" id="CHEBI:16526"/>
        <dbReference type="ChEBI" id="CHEBI:58613"/>
        <dbReference type="ChEBI" id="CHEBI:58866"/>
        <dbReference type="EC" id="4.1.1.48"/>
    </reaction>
</comment>
<evidence type="ECO:0000256" key="6">
    <source>
        <dbReference type="ARBA" id="ARBA00022822"/>
    </source>
</evidence>
<dbReference type="RefSeq" id="WP_308453229.1">
    <property type="nucleotide sequence ID" value="NZ_JAJEQR010000013.1"/>
</dbReference>
<keyword evidence="5 9" id="KW-0210">Decarboxylase</keyword>
<evidence type="ECO:0000313" key="12">
    <source>
        <dbReference type="Proteomes" id="UP001198182"/>
    </source>
</evidence>
<dbReference type="GO" id="GO:0004425">
    <property type="term" value="F:indole-3-glycerol-phosphate synthase activity"/>
    <property type="evidence" value="ECO:0007669"/>
    <property type="project" value="UniProtKB-UniRule"/>
</dbReference>
<dbReference type="InterPro" id="IPR045186">
    <property type="entry name" value="Indole-3-glycerol_P_synth"/>
</dbReference>
<comment type="caution">
    <text evidence="11">The sequence shown here is derived from an EMBL/GenBank/DDBJ whole genome shotgun (WGS) entry which is preliminary data.</text>
</comment>
<keyword evidence="8 9" id="KW-0456">Lyase</keyword>
<dbReference type="FunFam" id="3.20.20.70:FF:000024">
    <property type="entry name" value="Indole-3-glycerol phosphate synthase"/>
    <property type="match status" value="1"/>
</dbReference>
<evidence type="ECO:0000256" key="7">
    <source>
        <dbReference type="ARBA" id="ARBA00023141"/>
    </source>
</evidence>
<dbReference type="HAMAP" id="MF_00134_B">
    <property type="entry name" value="IGPS_B"/>
    <property type="match status" value="1"/>
</dbReference>
<feature type="domain" description="Indole-3-glycerol phosphate synthase" evidence="10">
    <location>
        <begin position="3"/>
        <end position="249"/>
    </location>
</feature>
<dbReference type="EMBL" id="JAJEQR010000013">
    <property type="protein sequence ID" value="MCC2230558.1"/>
    <property type="molecule type" value="Genomic_DNA"/>
</dbReference>
<dbReference type="PANTHER" id="PTHR22854">
    <property type="entry name" value="TRYPTOPHAN BIOSYNTHESIS PROTEIN"/>
    <property type="match status" value="1"/>
</dbReference>
<evidence type="ECO:0000256" key="9">
    <source>
        <dbReference type="HAMAP-Rule" id="MF_00134"/>
    </source>
</evidence>
<dbReference type="Gene3D" id="3.20.20.70">
    <property type="entry name" value="Aldolase class I"/>
    <property type="match status" value="1"/>
</dbReference>
<evidence type="ECO:0000256" key="3">
    <source>
        <dbReference type="ARBA" id="ARBA00008737"/>
    </source>
</evidence>
<dbReference type="GO" id="GO:0004640">
    <property type="term" value="F:phosphoribosylanthranilate isomerase activity"/>
    <property type="evidence" value="ECO:0007669"/>
    <property type="project" value="TreeGrafter"/>
</dbReference>
<name>A0AAE3JEU3_9FIRM</name>
<accession>A0AAE3JEU3</accession>
<keyword evidence="4 9" id="KW-0028">Amino-acid biosynthesis</keyword>
<gene>
    <name evidence="9 11" type="primary">trpC</name>
    <name evidence="11" type="ORF">LKD81_06020</name>
</gene>
<dbReference type="EC" id="4.1.1.48" evidence="9"/>
<dbReference type="NCBIfam" id="NF001377">
    <property type="entry name" value="PRK00278.2-4"/>
    <property type="match status" value="1"/>
</dbReference>
<evidence type="ECO:0000256" key="1">
    <source>
        <dbReference type="ARBA" id="ARBA00001633"/>
    </source>
</evidence>
<dbReference type="CDD" id="cd00331">
    <property type="entry name" value="IGPS"/>
    <property type="match status" value="1"/>
</dbReference>
<organism evidence="11 12">
    <name type="scientific">Hominifimenecus microfluidus</name>
    <dbReference type="NCBI Taxonomy" id="2885348"/>
    <lineage>
        <taxon>Bacteria</taxon>
        <taxon>Bacillati</taxon>
        <taxon>Bacillota</taxon>
        <taxon>Clostridia</taxon>
        <taxon>Lachnospirales</taxon>
        <taxon>Lachnospiraceae</taxon>
        <taxon>Hominifimenecus</taxon>
    </lineage>
</organism>
<keyword evidence="6 9" id="KW-0822">Tryptophan biosynthesis</keyword>
<protein>
    <recommendedName>
        <fullName evidence="9">Indole-3-glycerol phosphate synthase</fullName>
        <shortName evidence="9">IGPS</shortName>
        <ecNumber evidence="9">4.1.1.48</ecNumber>
    </recommendedName>
</protein>
<dbReference type="InterPro" id="IPR013798">
    <property type="entry name" value="Indole-3-glycerol_P_synth_dom"/>
</dbReference>
<comment type="pathway">
    <text evidence="2 9">Amino-acid biosynthesis; L-tryptophan biosynthesis; L-tryptophan from chorismate: step 4/5.</text>
</comment>
<sequence>MILDEIVRDKKKRLEEDKAKASLEQVKEQALACTRPTAGFYEAMAKDGLSIIGEFKKASPSLGVIANPISLPERIAAYSESVDAISCLTEQDHFHGSAEYLKEIREMTTLPILRKDFTIDPYQIYEARIIGADAILLIAAILNDEQLKEYRELAESLQLDALVEVHDEEEMQRAIGSGAKILGVNNRNLKDFTIDLHNTGRLAPMVPEGCLLIAESGILGDEDVRYLKETGANGFLIGRALMESENPKQVALHWKRVYREA</sequence>
<evidence type="ECO:0000256" key="4">
    <source>
        <dbReference type="ARBA" id="ARBA00022605"/>
    </source>
</evidence>
<dbReference type="InterPro" id="IPR013785">
    <property type="entry name" value="Aldolase_TIM"/>
</dbReference>
<evidence type="ECO:0000256" key="5">
    <source>
        <dbReference type="ARBA" id="ARBA00022793"/>
    </source>
</evidence>
<dbReference type="InterPro" id="IPR001468">
    <property type="entry name" value="Indole-3-GlycerolPSynthase_CS"/>
</dbReference>